<organism evidence="3 4">
    <name type="scientific">Mycobacteroides immunogenum</name>
    <dbReference type="NCBI Taxonomy" id="83262"/>
    <lineage>
        <taxon>Bacteria</taxon>
        <taxon>Bacillati</taxon>
        <taxon>Actinomycetota</taxon>
        <taxon>Actinomycetes</taxon>
        <taxon>Mycobacteriales</taxon>
        <taxon>Mycobacteriaceae</taxon>
        <taxon>Mycobacteroides</taxon>
    </lineage>
</organism>
<evidence type="ECO:0000256" key="2">
    <source>
        <dbReference type="SAM" id="SignalP"/>
    </source>
</evidence>
<dbReference type="GeneID" id="45767638"/>
<accession>A0A7V8LRL1</accession>
<feature type="signal peptide" evidence="2">
    <location>
        <begin position="1"/>
        <end position="28"/>
    </location>
</feature>
<dbReference type="EMBL" id="LJFO01000003">
    <property type="protein sequence ID" value="KPG14677.1"/>
    <property type="molecule type" value="Genomic_DNA"/>
</dbReference>
<keyword evidence="2" id="KW-0732">Signal</keyword>
<feature type="compositionally biased region" description="Polar residues" evidence="1">
    <location>
        <begin position="89"/>
        <end position="102"/>
    </location>
</feature>
<evidence type="ECO:0000313" key="3">
    <source>
        <dbReference type="EMBL" id="KPG14677.1"/>
    </source>
</evidence>
<gene>
    <name evidence="3" type="ORF">AN908_09290</name>
</gene>
<sequence length="102" mass="10355">MKRLLTAMVAGVGCAASAALLGAPIALATTPAPPPHCYAQETSVNEIDHRPCVSPGGSAYQQGAHQPTYEGANPLVPLGTNPHVPYGTNKISPTLSPSPDNA</sequence>
<dbReference type="AlphaFoldDB" id="A0A7V8LRL1"/>
<evidence type="ECO:0000313" key="4">
    <source>
        <dbReference type="Proteomes" id="UP000037843"/>
    </source>
</evidence>
<proteinExistence type="predicted"/>
<feature type="chain" id="PRO_5030601525" description="Intersectin-EH binding protein Ibp1" evidence="2">
    <location>
        <begin position="29"/>
        <end position="102"/>
    </location>
</feature>
<evidence type="ECO:0008006" key="5">
    <source>
        <dbReference type="Google" id="ProtNLM"/>
    </source>
</evidence>
<name>A0A7V8LRL1_9MYCO</name>
<dbReference type="RefSeq" id="WP_054173088.1">
    <property type="nucleotide sequence ID" value="NZ_CP011530.1"/>
</dbReference>
<dbReference type="Proteomes" id="UP000037843">
    <property type="component" value="Unassembled WGS sequence"/>
</dbReference>
<dbReference type="OrthoDB" id="4764137at2"/>
<reference evidence="3 4" key="1">
    <citation type="submission" date="2015-09" db="EMBL/GenBank/DDBJ databases">
        <title>Genome Sequences of Mycobacterium immunogenum Isolates, Recuperated from a Chloraminated Drinking Water Distribution System Simulator Subjected to Episodes of Nitrification.</title>
        <authorList>
            <person name="Gomez-Alvarez V."/>
            <person name="Revetta R.P."/>
        </authorList>
    </citation>
    <scope>NUCLEOTIDE SEQUENCE [LARGE SCALE GENOMIC DNA]</scope>
    <source>
        <strain evidence="3 4">H008</strain>
    </source>
</reference>
<comment type="caution">
    <text evidence="3">The sequence shown here is derived from an EMBL/GenBank/DDBJ whole genome shotgun (WGS) entry which is preliminary data.</text>
</comment>
<evidence type="ECO:0000256" key="1">
    <source>
        <dbReference type="SAM" id="MobiDB-lite"/>
    </source>
</evidence>
<feature type="region of interest" description="Disordered" evidence="1">
    <location>
        <begin position="54"/>
        <end position="102"/>
    </location>
</feature>
<protein>
    <recommendedName>
        <fullName evidence="5">Intersectin-EH binding protein Ibp1</fullName>
    </recommendedName>
</protein>